<feature type="compositionally biased region" description="Basic and acidic residues" evidence="1">
    <location>
        <begin position="830"/>
        <end position="848"/>
    </location>
</feature>
<dbReference type="SUPFAM" id="SSF53474">
    <property type="entry name" value="alpha/beta-Hydrolases"/>
    <property type="match status" value="1"/>
</dbReference>
<accession>A0A9K3CT71</accession>
<feature type="region of interest" description="Disordered" evidence="1">
    <location>
        <begin position="179"/>
        <end position="226"/>
    </location>
</feature>
<dbReference type="PANTHER" id="PTHR11440">
    <property type="entry name" value="LECITHIN-CHOLESTEROL ACYLTRANSFERASE-RELATED"/>
    <property type="match status" value="1"/>
</dbReference>
<dbReference type="AlphaFoldDB" id="A0A9K3CT71"/>
<keyword evidence="2" id="KW-0808">Transferase</keyword>
<keyword evidence="3" id="KW-1185">Reference proteome</keyword>
<sequence>MPAMSQRTSPQGCRALKDAGYVPGVNLFGYPFDWRQDFASHAVQAPLEALIKRVTAQTGYTPVMICHSMGGMVVRSYLERDPFSRVPSIKSFIALCVPFKGTAAPITQSLIHGYNLMQPQPMLANRSVKQVQDRCPASYALQALPPRYLSESGRCGVYLREVDVPNMTYDQWLQGIRQRGGAESSGGESAEFAARANAPRSLPDLPTPAPVDSIEGVEGEREGERATCTGTDCEVQVEVHEGERENEMEVHEVQIEAEAEEEREMETDGVGANLESRSDLRSSVRVLRILEELKEEEDSALSQAECYLSNCERADREGEGDREGEDMAVHLSATPSRSKKAKKWKLPSITPKGGKGEKKRERERDKKGRPRGYSVAEDKPGLVSRFSQFVTSTNASKHGSGTVSRHGGKGRSLSVPRGLRSPSASSQPISRDEEVKALTELTTEPVHAPWLKDRLLAMAYNRAVPTPPESEVSTPNVTGAHPLMGDGTPFETEGSLPPMPPIPEGVSAPVSVNVSEAPSPSSSRPPSPRDRQQRKSLKEYLAGLGQAAQGIGHAAQGAIKPKDQRERDEVVMGRKAPTAIMQQLGPKWEYHQGEVPPMEGDQRWVSFSFDAKPPSDYGDGLDVSAFLHTHEGTRDEEGNPIRPDETLDSPHAETGFTVAVTGQGVEAQIEAEGEGEGERESTPCVKASYTCQINHINHYSHNYDRVQTRVMADMIPVVHSALQAKVESTSDAHPDPTNAVYTEAVCALLDQDRLAGLCKTVETETVARRVRVPPSPFSGREQRERERELAREQQGEETDIRTRLTVPLDLTEPCVDAPTPVVRKDTFEVITPAKEEEREKEREKDKEKRPHQHMSHLPTLSDALNLGLRVVTGNNPRQEVDHGLEAPFRSHTRRHISELVNGICATEEIESLCGFRADLWERAASFGHVLSRPLLRQAFAANPGTTFYSVVGNRHSTWRDVVYPVPVRRFSCGKYCPRDIFSQKPIHTLADDGDGTVSSASAAGDELIAAERVFLPFQHKQMLDRPECHRNVIRFMRQIDETAQPVNRTPRHHVRQESLI</sequence>
<feature type="region of interest" description="Disordered" evidence="1">
    <location>
        <begin position="465"/>
        <end position="535"/>
    </location>
</feature>
<dbReference type="Pfam" id="PF02450">
    <property type="entry name" value="LCAT"/>
    <property type="match status" value="1"/>
</dbReference>
<organism evidence="2 3">
    <name type="scientific">Kipferlia bialata</name>
    <dbReference type="NCBI Taxonomy" id="797122"/>
    <lineage>
        <taxon>Eukaryota</taxon>
        <taxon>Metamonada</taxon>
        <taxon>Carpediemonas-like organisms</taxon>
        <taxon>Kipferlia</taxon>
    </lineage>
</organism>
<feature type="compositionally biased region" description="Polar residues" evidence="1">
    <location>
        <begin position="385"/>
        <end position="403"/>
    </location>
</feature>
<feature type="region of interest" description="Disordered" evidence="1">
    <location>
        <begin position="830"/>
        <end position="855"/>
    </location>
</feature>
<feature type="region of interest" description="Disordered" evidence="1">
    <location>
        <begin position="772"/>
        <end position="798"/>
    </location>
</feature>
<evidence type="ECO:0000256" key="1">
    <source>
        <dbReference type="SAM" id="MobiDB-lite"/>
    </source>
</evidence>
<dbReference type="GO" id="GO:0008374">
    <property type="term" value="F:O-acyltransferase activity"/>
    <property type="evidence" value="ECO:0007669"/>
    <property type="project" value="InterPro"/>
</dbReference>
<evidence type="ECO:0000313" key="3">
    <source>
        <dbReference type="Proteomes" id="UP000265618"/>
    </source>
</evidence>
<feature type="region of interest" description="Disordered" evidence="1">
    <location>
        <begin position="632"/>
        <end position="651"/>
    </location>
</feature>
<dbReference type="EMBL" id="BDIP01000707">
    <property type="protein sequence ID" value="GIQ82472.1"/>
    <property type="molecule type" value="Genomic_DNA"/>
</dbReference>
<feature type="region of interest" description="Disordered" evidence="1">
    <location>
        <begin position="316"/>
        <end position="433"/>
    </location>
</feature>
<feature type="compositionally biased region" description="Basic and acidic residues" evidence="1">
    <location>
        <begin position="354"/>
        <end position="366"/>
    </location>
</feature>
<feature type="compositionally biased region" description="Low complexity" evidence="1">
    <location>
        <begin position="506"/>
        <end position="524"/>
    </location>
</feature>
<evidence type="ECO:0000313" key="2">
    <source>
        <dbReference type="EMBL" id="GIQ82472.1"/>
    </source>
</evidence>
<keyword evidence="2" id="KW-0012">Acyltransferase</keyword>
<feature type="compositionally biased region" description="Basic and acidic residues" evidence="1">
    <location>
        <begin position="780"/>
        <end position="798"/>
    </location>
</feature>
<dbReference type="InterPro" id="IPR029058">
    <property type="entry name" value="AB_hydrolase_fold"/>
</dbReference>
<name>A0A9K3CT71_9EUKA</name>
<dbReference type="GO" id="GO:0006629">
    <property type="term" value="P:lipid metabolic process"/>
    <property type="evidence" value="ECO:0007669"/>
    <property type="project" value="InterPro"/>
</dbReference>
<feature type="compositionally biased region" description="Basic and acidic residues" evidence="1">
    <location>
        <begin position="316"/>
        <end position="328"/>
    </location>
</feature>
<dbReference type="InterPro" id="IPR003386">
    <property type="entry name" value="LACT/PDAT_acylTrfase"/>
</dbReference>
<proteinExistence type="predicted"/>
<feature type="compositionally biased region" description="Low complexity" evidence="1">
    <location>
        <begin position="181"/>
        <end position="194"/>
    </location>
</feature>
<reference evidence="2 3" key="1">
    <citation type="journal article" date="2018" name="PLoS ONE">
        <title>The draft genome of Kipferlia bialata reveals reductive genome evolution in fornicate parasites.</title>
        <authorList>
            <person name="Tanifuji G."/>
            <person name="Takabayashi S."/>
            <person name="Kume K."/>
            <person name="Takagi M."/>
            <person name="Nakayama T."/>
            <person name="Kamikawa R."/>
            <person name="Inagaki Y."/>
            <person name="Hashimoto T."/>
        </authorList>
    </citation>
    <scope>NUCLEOTIDE SEQUENCE [LARGE SCALE GENOMIC DNA]</scope>
    <source>
        <strain evidence="2">NY0173</strain>
    </source>
</reference>
<comment type="caution">
    <text evidence="2">The sequence shown here is derived from an EMBL/GenBank/DDBJ whole genome shotgun (WGS) entry which is preliminary data.</text>
</comment>
<protein>
    <submittedName>
        <fullName evidence="2">Lecithin:cholesterol/ phospholipid:diacylglycerol acyltransferase</fullName>
    </submittedName>
</protein>
<dbReference type="OrthoDB" id="190846at2759"/>
<gene>
    <name evidence="2" type="ORF">KIPB_003617</name>
</gene>
<dbReference type="Proteomes" id="UP000265618">
    <property type="component" value="Unassembled WGS sequence"/>
</dbReference>
<dbReference type="Gene3D" id="3.40.50.1820">
    <property type="entry name" value="alpha/beta hydrolase"/>
    <property type="match status" value="1"/>
</dbReference>